<gene>
    <name evidence="5" type="ORF">SAMN02745746_01221</name>
</gene>
<dbReference type="RefSeq" id="WP_085275549.1">
    <property type="nucleotide sequence ID" value="NZ_FXAG01000005.1"/>
</dbReference>
<evidence type="ECO:0000256" key="2">
    <source>
        <dbReference type="ARBA" id="ARBA00022679"/>
    </source>
</evidence>
<dbReference type="STRING" id="1123014.SAMN02745746_01221"/>
<dbReference type="Pfam" id="PF22624">
    <property type="entry name" value="AASDHPPT_N"/>
    <property type="match status" value="1"/>
</dbReference>
<dbReference type="GO" id="GO:0005829">
    <property type="term" value="C:cytosol"/>
    <property type="evidence" value="ECO:0007669"/>
    <property type="project" value="TreeGrafter"/>
</dbReference>
<dbReference type="Pfam" id="PF01648">
    <property type="entry name" value="ACPS"/>
    <property type="match status" value="1"/>
</dbReference>
<dbReference type="InterPro" id="IPR050559">
    <property type="entry name" value="P-Pant_transferase_sf"/>
</dbReference>
<dbReference type="GO" id="GO:0019878">
    <property type="term" value="P:lysine biosynthetic process via aminoadipic acid"/>
    <property type="evidence" value="ECO:0007669"/>
    <property type="project" value="TreeGrafter"/>
</dbReference>
<dbReference type="InterPro" id="IPR055066">
    <property type="entry name" value="AASDHPPT_N"/>
</dbReference>
<evidence type="ECO:0000313" key="6">
    <source>
        <dbReference type="Proteomes" id="UP000192920"/>
    </source>
</evidence>
<evidence type="ECO:0000259" key="3">
    <source>
        <dbReference type="Pfam" id="PF01648"/>
    </source>
</evidence>
<feature type="domain" description="4'-phosphopantetheinyl transferase" evidence="3">
    <location>
        <begin position="113"/>
        <end position="186"/>
    </location>
</feature>
<name>A0A1Y6BLP8_9NEIS</name>
<evidence type="ECO:0000313" key="5">
    <source>
        <dbReference type="EMBL" id="SMF09708.1"/>
    </source>
</evidence>
<accession>A0A1Y6BLP8</accession>
<evidence type="ECO:0000259" key="4">
    <source>
        <dbReference type="Pfam" id="PF22624"/>
    </source>
</evidence>
<protein>
    <submittedName>
        <fullName evidence="5">4'-phosphopantetheinyl transferase</fullName>
    </submittedName>
</protein>
<dbReference type="AlphaFoldDB" id="A0A1Y6BLP8"/>
<dbReference type="GO" id="GO:0008897">
    <property type="term" value="F:holo-[acyl-carrier-protein] synthase activity"/>
    <property type="evidence" value="ECO:0007669"/>
    <property type="project" value="InterPro"/>
</dbReference>
<dbReference type="Proteomes" id="UP000192920">
    <property type="component" value="Unassembled WGS sequence"/>
</dbReference>
<dbReference type="EMBL" id="FXAG01000005">
    <property type="protein sequence ID" value="SMF09708.1"/>
    <property type="molecule type" value="Genomic_DNA"/>
</dbReference>
<dbReference type="PANTHER" id="PTHR12215">
    <property type="entry name" value="PHOSPHOPANTETHEINE TRANSFERASE"/>
    <property type="match status" value="1"/>
</dbReference>
<dbReference type="InterPro" id="IPR008278">
    <property type="entry name" value="4-PPantetheinyl_Trfase_dom"/>
</dbReference>
<dbReference type="GO" id="GO:0000287">
    <property type="term" value="F:magnesium ion binding"/>
    <property type="evidence" value="ECO:0007669"/>
    <property type="project" value="InterPro"/>
</dbReference>
<organism evidence="5 6">
    <name type="scientific">Pseudogulbenkiania subflava DSM 22618</name>
    <dbReference type="NCBI Taxonomy" id="1123014"/>
    <lineage>
        <taxon>Bacteria</taxon>
        <taxon>Pseudomonadati</taxon>
        <taxon>Pseudomonadota</taxon>
        <taxon>Betaproteobacteria</taxon>
        <taxon>Neisseriales</taxon>
        <taxon>Chromobacteriaceae</taxon>
        <taxon>Pseudogulbenkiania</taxon>
    </lineage>
</organism>
<evidence type="ECO:0000256" key="1">
    <source>
        <dbReference type="ARBA" id="ARBA00010990"/>
    </source>
</evidence>
<reference evidence="6" key="1">
    <citation type="submission" date="2017-04" db="EMBL/GenBank/DDBJ databases">
        <authorList>
            <person name="Varghese N."/>
            <person name="Submissions S."/>
        </authorList>
    </citation>
    <scope>NUCLEOTIDE SEQUENCE [LARGE SCALE GENOMIC DNA]</scope>
    <source>
        <strain evidence="6">DSM 22618</strain>
    </source>
</reference>
<feature type="domain" description="4'-phosphopantetheinyl transferase N-terminal" evidence="4">
    <location>
        <begin position="26"/>
        <end position="106"/>
    </location>
</feature>
<proteinExistence type="inferred from homology"/>
<dbReference type="InterPro" id="IPR037143">
    <property type="entry name" value="4-PPantetheinyl_Trfase_dom_sf"/>
</dbReference>
<comment type="similarity">
    <text evidence="1">Belongs to the P-Pant transferase superfamily. Gsp/Sfp/HetI/AcpT family.</text>
</comment>
<keyword evidence="6" id="KW-1185">Reference proteome</keyword>
<dbReference type="Gene3D" id="3.90.470.20">
    <property type="entry name" value="4'-phosphopantetheinyl transferase domain"/>
    <property type="match status" value="2"/>
</dbReference>
<sequence length="248" mass="27288">MCQLPSHEVHVWRARLDVSPETSARLQATLSDDECRRSARFRFERDRRRFVVAHGVLRALLGSYLQTPADRVRYVCNAFGKPGLSPEFDGRLAFNLSHSGDLALVAIAADARLGIDLERIRAQSDYADIARYFFSAAEADQLSALPEPLYADAFLACWTKKEAYLKACGNGLAGQLDGFSVPLTTDPDEVPADLDGASGEIVPARPWSLYTLQPAPGYIGALAIEGRGWSVSERQWDMAESVENAQKP</sequence>
<dbReference type="SUPFAM" id="SSF56214">
    <property type="entry name" value="4'-phosphopantetheinyl transferase"/>
    <property type="match status" value="2"/>
</dbReference>
<dbReference type="PANTHER" id="PTHR12215:SF10">
    <property type="entry name" value="L-AMINOADIPATE-SEMIALDEHYDE DEHYDROGENASE-PHOSPHOPANTETHEINYL TRANSFERASE"/>
    <property type="match status" value="1"/>
</dbReference>
<keyword evidence="2 5" id="KW-0808">Transferase</keyword>